<dbReference type="AlphaFoldDB" id="A0A6D2JLP9"/>
<accession>A0A6D2JLP9</accession>
<dbReference type="EMBL" id="CACVBM020001185">
    <property type="protein sequence ID" value="CAA7038088.1"/>
    <property type="molecule type" value="Genomic_DNA"/>
</dbReference>
<dbReference type="PANTHER" id="PTHR24414:SF184">
    <property type="entry name" value="GALACTOSE OXIDASE_KELCH REPEAT SUPERFAMILY PROTEIN"/>
    <property type="match status" value="1"/>
</dbReference>
<dbReference type="Proteomes" id="UP000467841">
    <property type="component" value="Unassembled WGS sequence"/>
</dbReference>
<dbReference type="OrthoDB" id="1090235at2759"/>
<comment type="caution">
    <text evidence="2">The sequence shown here is derived from an EMBL/GenBank/DDBJ whole genome shotgun (WGS) entry which is preliminary data.</text>
</comment>
<proteinExistence type="predicted"/>
<dbReference type="SMART" id="SM00256">
    <property type="entry name" value="FBOX"/>
    <property type="match status" value="1"/>
</dbReference>
<dbReference type="PANTHER" id="PTHR24414">
    <property type="entry name" value="F-BOX/KELCH-REPEAT PROTEIN SKIP4"/>
    <property type="match status" value="1"/>
</dbReference>
<name>A0A6D2JLP9_9BRAS</name>
<dbReference type="Pfam" id="PF00646">
    <property type="entry name" value="F-box"/>
    <property type="match status" value="1"/>
</dbReference>
<dbReference type="Pfam" id="PF25210">
    <property type="entry name" value="Kelch_FKB95"/>
    <property type="match status" value="1"/>
</dbReference>
<evidence type="ECO:0000313" key="3">
    <source>
        <dbReference type="Proteomes" id="UP000467841"/>
    </source>
</evidence>
<evidence type="ECO:0000313" key="2">
    <source>
        <dbReference type="EMBL" id="CAA7038088.1"/>
    </source>
</evidence>
<dbReference type="CDD" id="cd22152">
    <property type="entry name" value="F-box_AtAFR-like"/>
    <property type="match status" value="1"/>
</dbReference>
<organism evidence="2 3">
    <name type="scientific">Microthlaspi erraticum</name>
    <dbReference type="NCBI Taxonomy" id="1685480"/>
    <lineage>
        <taxon>Eukaryota</taxon>
        <taxon>Viridiplantae</taxon>
        <taxon>Streptophyta</taxon>
        <taxon>Embryophyta</taxon>
        <taxon>Tracheophyta</taxon>
        <taxon>Spermatophyta</taxon>
        <taxon>Magnoliopsida</taxon>
        <taxon>eudicotyledons</taxon>
        <taxon>Gunneridae</taxon>
        <taxon>Pentapetalae</taxon>
        <taxon>rosids</taxon>
        <taxon>malvids</taxon>
        <taxon>Brassicales</taxon>
        <taxon>Brassicaceae</taxon>
        <taxon>Coluteocarpeae</taxon>
        <taxon>Microthlaspi</taxon>
    </lineage>
</organism>
<dbReference type="InterPro" id="IPR001810">
    <property type="entry name" value="F-box_dom"/>
</dbReference>
<keyword evidence="3" id="KW-1185">Reference proteome</keyword>
<dbReference type="InterPro" id="IPR036047">
    <property type="entry name" value="F-box-like_dom_sf"/>
</dbReference>
<dbReference type="PROSITE" id="PS50181">
    <property type="entry name" value="FBOX"/>
    <property type="match status" value="1"/>
</dbReference>
<dbReference type="SUPFAM" id="SSF81383">
    <property type="entry name" value="F-box domain"/>
    <property type="match status" value="1"/>
</dbReference>
<reference evidence="2" key="1">
    <citation type="submission" date="2020-01" db="EMBL/GenBank/DDBJ databases">
        <authorList>
            <person name="Mishra B."/>
        </authorList>
    </citation>
    <scope>NUCLEOTIDE SEQUENCE [LARGE SCALE GENOMIC DNA]</scope>
</reference>
<dbReference type="SUPFAM" id="SSF117281">
    <property type="entry name" value="Kelch motif"/>
    <property type="match status" value="1"/>
</dbReference>
<sequence length="344" mass="39936">MLLPEDVIVDIIARVRRCDYPNLSLVSKNFRSLVASPELYARRSLLGCTEQCLYVNAELENSETPEDRLYILRRKTNGNHRLVLIPSLPAMPRNGKYVTVGSKIYVFGRIYNHHKTRSIALSIDCISHTVQPLPSMPINLIVGVADFIDGKIYVFGSGENDLNKVKMLVFNTETQIWEKDIIKPDVDIDLNWPRYVVVMHKMYVRVSDKTFVYEPNESKWGTDEMLNSKRWENACAVDDVMYYYSCLGKKLRTYDPKKRCWGVVNGLEEAEKRNSWWSDTVNYGGKLALFFPELELERRTRQIWCAEISLERRQGGEVWGKVEWCDQIMVPENFFLIKALAVMV</sequence>
<evidence type="ECO:0000259" key="1">
    <source>
        <dbReference type="PROSITE" id="PS50181"/>
    </source>
</evidence>
<gene>
    <name evidence="2" type="ORF">MERR_LOCUS25323</name>
</gene>
<dbReference type="InterPro" id="IPR057499">
    <property type="entry name" value="Kelch_FKB95"/>
</dbReference>
<dbReference type="Gene3D" id="2.120.10.80">
    <property type="entry name" value="Kelch-type beta propeller"/>
    <property type="match status" value="1"/>
</dbReference>
<protein>
    <recommendedName>
        <fullName evidence="1">F-box domain-containing protein</fullName>
    </recommendedName>
</protein>
<dbReference type="InterPro" id="IPR050354">
    <property type="entry name" value="F-box/kelch-repeat_ARATH"/>
</dbReference>
<dbReference type="InterPro" id="IPR015915">
    <property type="entry name" value="Kelch-typ_b-propeller"/>
</dbReference>
<feature type="domain" description="F-box" evidence="1">
    <location>
        <begin position="1"/>
        <end position="43"/>
    </location>
</feature>